<reference evidence="3" key="1">
    <citation type="submission" date="2013-09" db="EMBL/GenBank/DDBJ databases">
        <title>Corchorus olitorius genome sequencing.</title>
        <authorList>
            <person name="Alam M."/>
            <person name="Haque M.S."/>
            <person name="Islam M.S."/>
            <person name="Emdad E.M."/>
            <person name="Islam M.M."/>
            <person name="Ahmed B."/>
            <person name="Halim A."/>
            <person name="Hossen Q.M.M."/>
            <person name="Hossain M.Z."/>
            <person name="Ahmed R."/>
            <person name="Khan M.M."/>
            <person name="Islam R."/>
            <person name="Rashid M.M."/>
            <person name="Khan S.A."/>
            <person name="Rahman M.S."/>
            <person name="Alam M."/>
            <person name="Yahiya A.S."/>
            <person name="Khan M.S."/>
            <person name="Azam M.S."/>
            <person name="Haque T."/>
            <person name="Lashkar M.Z.H."/>
            <person name="Akhand A.I."/>
            <person name="Morshed G."/>
            <person name="Roy S."/>
            <person name="Uddin K.S."/>
            <person name="Rabeya T."/>
            <person name="Hossain A.S."/>
            <person name="Chowdhury A."/>
            <person name="Snigdha A.R."/>
            <person name="Mortoza M.S."/>
            <person name="Matin S.A."/>
            <person name="Hoque S.M.E."/>
            <person name="Islam M.K."/>
            <person name="Roy D.K."/>
            <person name="Haider R."/>
            <person name="Moosa M.M."/>
            <person name="Elias S.M."/>
            <person name="Hasan A.M."/>
            <person name="Jahan S."/>
            <person name="Shafiuddin M."/>
            <person name="Mahmood N."/>
            <person name="Shommy N.S."/>
        </authorList>
    </citation>
    <scope>NUCLEOTIDE SEQUENCE [LARGE SCALE GENOMIC DNA]</scope>
    <source>
        <strain evidence="3">cv. O-4</strain>
    </source>
</reference>
<evidence type="ECO:0000256" key="1">
    <source>
        <dbReference type="SAM" id="MobiDB-lite"/>
    </source>
</evidence>
<dbReference type="STRING" id="93759.A0A1R3IPH1"/>
<feature type="compositionally biased region" description="Polar residues" evidence="1">
    <location>
        <begin position="1"/>
        <end position="22"/>
    </location>
</feature>
<comment type="caution">
    <text evidence="2">The sequence shown here is derived from an EMBL/GenBank/DDBJ whole genome shotgun (WGS) entry which is preliminary data.</text>
</comment>
<dbReference type="OrthoDB" id="631057at2759"/>
<dbReference type="EMBL" id="AWUE01017847">
    <property type="protein sequence ID" value="OMO84410.1"/>
    <property type="molecule type" value="Genomic_DNA"/>
</dbReference>
<name>A0A1R3IPH1_9ROSI</name>
<dbReference type="PANTHER" id="PTHR33622">
    <property type="entry name" value="OS03G0724500 PROTEIN"/>
    <property type="match status" value="1"/>
</dbReference>
<proteinExistence type="predicted"/>
<accession>A0A1R3IPH1</accession>
<feature type="region of interest" description="Disordered" evidence="1">
    <location>
        <begin position="1"/>
        <end position="27"/>
    </location>
</feature>
<protein>
    <submittedName>
        <fullName evidence="2">Uncharacterized protein</fullName>
    </submittedName>
</protein>
<dbReference type="AlphaFoldDB" id="A0A1R3IPH1"/>
<evidence type="ECO:0000313" key="3">
    <source>
        <dbReference type="Proteomes" id="UP000187203"/>
    </source>
</evidence>
<dbReference type="PANTHER" id="PTHR33622:SF15">
    <property type="match status" value="1"/>
</dbReference>
<keyword evidence="3" id="KW-1185">Reference proteome</keyword>
<dbReference type="Proteomes" id="UP000187203">
    <property type="component" value="Unassembled WGS sequence"/>
</dbReference>
<sequence length="94" mass="10665">MESKINQTAADPKSESPSSTVVCQRAGKPDKDAGFVTNMRARFDGFIHAPMDEHKACFKQSFQKVFGSWNWNNNNEKGDTFKSIKSLFVFEKKN</sequence>
<gene>
    <name evidence="2" type="ORF">COLO4_22074</name>
</gene>
<organism evidence="2 3">
    <name type="scientific">Corchorus olitorius</name>
    <dbReference type="NCBI Taxonomy" id="93759"/>
    <lineage>
        <taxon>Eukaryota</taxon>
        <taxon>Viridiplantae</taxon>
        <taxon>Streptophyta</taxon>
        <taxon>Embryophyta</taxon>
        <taxon>Tracheophyta</taxon>
        <taxon>Spermatophyta</taxon>
        <taxon>Magnoliopsida</taxon>
        <taxon>eudicotyledons</taxon>
        <taxon>Gunneridae</taxon>
        <taxon>Pentapetalae</taxon>
        <taxon>rosids</taxon>
        <taxon>malvids</taxon>
        <taxon>Malvales</taxon>
        <taxon>Malvaceae</taxon>
        <taxon>Grewioideae</taxon>
        <taxon>Apeibeae</taxon>
        <taxon>Corchorus</taxon>
    </lineage>
</organism>
<evidence type="ECO:0000313" key="2">
    <source>
        <dbReference type="EMBL" id="OMO84410.1"/>
    </source>
</evidence>